<comment type="caution">
    <text evidence="2">The sequence shown here is derived from an EMBL/GenBank/DDBJ whole genome shotgun (WGS) entry which is preliminary data.</text>
</comment>
<evidence type="ECO:0000313" key="3">
    <source>
        <dbReference type="Proteomes" id="UP000317940"/>
    </source>
</evidence>
<proteinExistence type="predicted"/>
<feature type="region of interest" description="Disordered" evidence="1">
    <location>
        <begin position="1"/>
        <end position="22"/>
    </location>
</feature>
<reference evidence="2 3" key="1">
    <citation type="submission" date="2019-06" db="EMBL/GenBank/DDBJ databases">
        <title>Sequencing the genomes of 1000 actinobacteria strains.</title>
        <authorList>
            <person name="Klenk H.-P."/>
        </authorList>
    </citation>
    <scope>NUCLEOTIDE SEQUENCE [LARGE SCALE GENOMIC DNA]</scope>
    <source>
        <strain evidence="2 3">DSM 44826</strain>
    </source>
</reference>
<keyword evidence="3" id="KW-1185">Reference proteome</keyword>
<dbReference type="AlphaFoldDB" id="A0A561SEU1"/>
<gene>
    <name evidence="2" type="ORF">FHX73_16530</name>
</gene>
<evidence type="ECO:0000256" key="1">
    <source>
        <dbReference type="SAM" id="MobiDB-lite"/>
    </source>
</evidence>
<dbReference type="RefSeq" id="WP_145911312.1">
    <property type="nucleotide sequence ID" value="NZ_BAAAMZ010000049.1"/>
</dbReference>
<protein>
    <submittedName>
        <fullName evidence="2">Uncharacterized protein</fullName>
    </submittedName>
</protein>
<accession>A0A561SEU1</accession>
<organism evidence="2 3">
    <name type="scientific">Kitasatospora viridis</name>
    <dbReference type="NCBI Taxonomy" id="281105"/>
    <lineage>
        <taxon>Bacteria</taxon>
        <taxon>Bacillati</taxon>
        <taxon>Actinomycetota</taxon>
        <taxon>Actinomycetes</taxon>
        <taxon>Kitasatosporales</taxon>
        <taxon>Streptomycetaceae</taxon>
        <taxon>Kitasatospora</taxon>
    </lineage>
</organism>
<evidence type="ECO:0000313" key="2">
    <source>
        <dbReference type="EMBL" id="TWF73379.1"/>
    </source>
</evidence>
<feature type="compositionally biased region" description="Pro residues" evidence="1">
    <location>
        <begin position="1"/>
        <end position="13"/>
    </location>
</feature>
<dbReference type="Proteomes" id="UP000317940">
    <property type="component" value="Unassembled WGS sequence"/>
</dbReference>
<dbReference type="EMBL" id="VIWT01000006">
    <property type="protein sequence ID" value="TWF73379.1"/>
    <property type="molecule type" value="Genomic_DNA"/>
</dbReference>
<name>A0A561SEU1_9ACTN</name>
<sequence>MHLPSPGAPPPSPERPRPGRTLPRARAATDSLQQFLGPTRTCAALLTALESSAGTGALADVLNLGPATVSCHLGGSCSGRVW</sequence>